<keyword evidence="2" id="KW-0732">Signal</keyword>
<gene>
    <name evidence="3" type="ORF">LMG28688_05247</name>
</gene>
<organism evidence="3 4">
    <name type="scientific">Paraburkholderia caffeinitolerans</name>
    <dbReference type="NCBI Taxonomy" id="1723730"/>
    <lineage>
        <taxon>Bacteria</taxon>
        <taxon>Pseudomonadati</taxon>
        <taxon>Pseudomonadota</taxon>
        <taxon>Betaproteobacteria</taxon>
        <taxon>Burkholderiales</taxon>
        <taxon>Burkholderiaceae</taxon>
        <taxon>Paraburkholderia</taxon>
    </lineage>
</organism>
<feature type="chain" id="PRO_5026780788" evidence="2">
    <location>
        <begin position="23"/>
        <end position="108"/>
    </location>
</feature>
<proteinExistence type="predicted"/>
<dbReference type="EMBL" id="CADIKL010000033">
    <property type="protein sequence ID" value="CAB3800792.1"/>
    <property type="molecule type" value="Genomic_DNA"/>
</dbReference>
<keyword evidence="4" id="KW-1185">Reference proteome</keyword>
<sequence length="108" mass="11574">MKTRHIVLAALLAGMASSAAYADLHEVKENIKQDSKEAATKTGHAARDFGHATADAAKTVGHGIAHVSREGWEGTKHVTREGWEGTKRATKRVFHTDSSSASQHQDSA</sequence>
<evidence type="ECO:0000256" key="1">
    <source>
        <dbReference type="SAM" id="MobiDB-lite"/>
    </source>
</evidence>
<feature type="region of interest" description="Disordered" evidence="1">
    <location>
        <begin position="65"/>
        <end position="108"/>
    </location>
</feature>
<feature type="compositionally biased region" description="Low complexity" evidence="1">
    <location>
        <begin position="96"/>
        <end position="108"/>
    </location>
</feature>
<evidence type="ECO:0000313" key="3">
    <source>
        <dbReference type="EMBL" id="CAB3800792.1"/>
    </source>
</evidence>
<reference evidence="3 4" key="1">
    <citation type="submission" date="2020-04" db="EMBL/GenBank/DDBJ databases">
        <authorList>
            <person name="De Canck E."/>
        </authorList>
    </citation>
    <scope>NUCLEOTIDE SEQUENCE [LARGE SCALE GENOMIC DNA]</scope>
    <source>
        <strain evidence="3 4">LMG 28688</strain>
    </source>
</reference>
<dbReference type="AlphaFoldDB" id="A0A6J5GKY9"/>
<feature type="compositionally biased region" description="Basic and acidic residues" evidence="1">
    <location>
        <begin position="67"/>
        <end position="87"/>
    </location>
</feature>
<evidence type="ECO:0000313" key="4">
    <source>
        <dbReference type="Proteomes" id="UP000494119"/>
    </source>
</evidence>
<dbReference type="RefSeq" id="WP_377730775.1">
    <property type="nucleotide sequence ID" value="NZ_CADIKL010000033.1"/>
</dbReference>
<name>A0A6J5GKY9_9BURK</name>
<dbReference type="Proteomes" id="UP000494119">
    <property type="component" value="Unassembled WGS sequence"/>
</dbReference>
<feature type="signal peptide" evidence="2">
    <location>
        <begin position="1"/>
        <end position="22"/>
    </location>
</feature>
<evidence type="ECO:0000256" key="2">
    <source>
        <dbReference type="SAM" id="SignalP"/>
    </source>
</evidence>
<protein>
    <submittedName>
        <fullName evidence="3">Uncharacterized protein</fullName>
    </submittedName>
</protein>
<accession>A0A6J5GKY9</accession>